<organism evidence="6">
    <name type="scientific">Fibrocapsa japonica</name>
    <dbReference type="NCBI Taxonomy" id="94617"/>
    <lineage>
        <taxon>Eukaryota</taxon>
        <taxon>Sar</taxon>
        <taxon>Stramenopiles</taxon>
        <taxon>Ochrophyta</taxon>
        <taxon>Raphidophyceae</taxon>
        <taxon>Chattonellales</taxon>
        <taxon>Chattonellaceae</taxon>
        <taxon>Fibrocapsa</taxon>
    </lineage>
</organism>
<feature type="domain" description="NADP-dependent oxidoreductase" evidence="5">
    <location>
        <begin position="63"/>
        <end position="366"/>
    </location>
</feature>
<evidence type="ECO:0000313" key="6">
    <source>
        <dbReference type="EMBL" id="CAD9869279.1"/>
    </source>
</evidence>
<gene>
    <name evidence="6" type="ORF">FJAP1339_LOCUS9032</name>
</gene>
<dbReference type="AlphaFoldDB" id="A0A7S2XZZ6"/>
<evidence type="ECO:0000259" key="5">
    <source>
        <dbReference type="Pfam" id="PF00248"/>
    </source>
</evidence>
<dbReference type="InterPro" id="IPR023210">
    <property type="entry name" value="NADP_OxRdtase_dom"/>
</dbReference>
<keyword evidence="3" id="KW-0560">Oxidoreductase</keyword>
<dbReference type="Pfam" id="PF00248">
    <property type="entry name" value="Aldo_ket_red"/>
    <property type="match status" value="1"/>
</dbReference>
<comment type="similarity">
    <text evidence="1">Belongs to the aldo/keto reductase family.</text>
</comment>
<dbReference type="PANTHER" id="PTHR43827">
    <property type="entry name" value="2,5-DIKETO-D-GLUCONIC ACID REDUCTASE"/>
    <property type="match status" value="1"/>
</dbReference>
<sequence>MGLATTTIHTVKLFCAIICIACRLTVAVSSHVDSSSSSPSAQSPIIPAVPSIQLRNGVQMPAMSLGTAHVVLDENTHGDFKGFVPERAYRQVQLALEQGIRSFDTARIYRTHKQLAHVLGEWFRLGLLKRDDIFLTTKVFHSNAERVGTRRTHMYNMNEITPHQVTEQVRKELEEALDDLGVGQIDLVLLHWPSSGRGATLGKDCDDGDTQQGAFTSNIHRQRRLAAWKVLEEFYQKGWLRAIGVSNFSEIHLEQLREDGAIITPMVNQIETNLSVMHPNINTYCKAHNIVCQAFSPLRRGKMEEMPSVASIALKYNKSQAQVALRFLYQYGYAITFLSTNVDRMIENHDIFDFELSQEEMDALSALPSPDGSWGLPSPYDLE</sequence>
<dbReference type="InterPro" id="IPR020471">
    <property type="entry name" value="AKR"/>
</dbReference>
<dbReference type="SUPFAM" id="SSF51430">
    <property type="entry name" value="NAD(P)-linked oxidoreductase"/>
    <property type="match status" value="1"/>
</dbReference>
<dbReference type="InterPro" id="IPR036812">
    <property type="entry name" value="NAD(P)_OxRdtase_dom_sf"/>
</dbReference>
<accession>A0A7S2XZZ6</accession>
<evidence type="ECO:0000256" key="1">
    <source>
        <dbReference type="ARBA" id="ARBA00007905"/>
    </source>
</evidence>
<proteinExistence type="inferred from homology"/>
<reference evidence="6" key="1">
    <citation type="submission" date="2021-01" db="EMBL/GenBank/DDBJ databases">
        <authorList>
            <person name="Corre E."/>
            <person name="Pelletier E."/>
            <person name="Niang G."/>
            <person name="Scheremetjew M."/>
            <person name="Finn R."/>
            <person name="Kale V."/>
            <person name="Holt S."/>
            <person name="Cochrane G."/>
            <person name="Meng A."/>
            <person name="Brown T."/>
            <person name="Cohen L."/>
        </authorList>
    </citation>
    <scope>NUCLEOTIDE SEQUENCE</scope>
    <source>
        <strain evidence="6">CCMP1661</strain>
    </source>
</reference>
<keyword evidence="4" id="KW-0732">Signal</keyword>
<evidence type="ECO:0000256" key="4">
    <source>
        <dbReference type="SAM" id="SignalP"/>
    </source>
</evidence>
<evidence type="ECO:0000256" key="3">
    <source>
        <dbReference type="ARBA" id="ARBA00023002"/>
    </source>
</evidence>
<evidence type="ECO:0000256" key="2">
    <source>
        <dbReference type="ARBA" id="ARBA00022857"/>
    </source>
</evidence>
<feature type="signal peptide" evidence="4">
    <location>
        <begin position="1"/>
        <end position="27"/>
    </location>
</feature>
<dbReference type="PANTHER" id="PTHR43827:SF3">
    <property type="entry name" value="NADP-DEPENDENT OXIDOREDUCTASE DOMAIN-CONTAINING PROTEIN"/>
    <property type="match status" value="1"/>
</dbReference>
<dbReference type="EMBL" id="HBHR01017979">
    <property type="protein sequence ID" value="CAD9869279.1"/>
    <property type="molecule type" value="Transcribed_RNA"/>
</dbReference>
<name>A0A7S2XZZ6_9STRA</name>
<keyword evidence="2" id="KW-0521">NADP</keyword>
<dbReference type="PRINTS" id="PR00069">
    <property type="entry name" value="ALDKETRDTASE"/>
</dbReference>
<dbReference type="Gene3D" id="3.20.20.100">
    <property type="entry name" value="NADP-dependent oxidoreductase domain"/>
    <property type="match status" value="1"/>
</dbReference>
<dbReference type="CDD" id="cd19071">
    <property type="entry name" value="AKR_AKR1-5-like"/>
    <property type="match status" value="1"/>
</dbReference>
<feature type="chain" id="PRO_5030823014" description="NADP-dependent oxidoreductase domain-containing protein" evidence="4">
    <location>
        <begin position="28"/>
        <end position="383"/>
    </location>
</feature>
<dbReference type="GO" id="GO:0016616">
    <property type="term" value="F:oxidoreductase activity, acting on the CH-OH group of donors, NAD or NADP as acceptor"/>
    <property type="evidence" value="ECO:0007669"/>
    <property type="project" value="UniProtKB-ARBA"/>
</dbReference>
<protein>
    <recommendedName>
        <fullName evidence="5">NADP-dependent oxidoreductase domain-containing protein</fullName>
    </recommendedName>
</protein>